<dbReference type="RefSeq" id="WP_133587091.1">
    <property type="nucleotide sequence ID" value="NZ_CP037953.1"/>
</dbReference>
<comment type="caution">
    <text evidence="2">The sequence shown here is derived from an EMBL/GenBank/DDBJ whole genome shotgun (WGS) entry which is preliminary data.</text>
</comment>
<feature type="compositionally biased region" description="Basic and acidic residues" evidence="1">
    <location>
        <begin position="47"/>
        <end position="57"/>
    </location>
</feature>
<organism evidence="2 3">
    <name type="scientific">Permianibacter aggregans</name>
    <dbReference type="NCBI Taxonomy" id="1510150"/>
    <lineage>
        <taxon>Bacteria</taxon>
        <taxon>Pseudomonadati</taxon>
        <taxon>Pseudomonadota</taxon>
        <taxon>Gammaproteobacteria</taxon>
        <taxon>Pseudomonadales</taxon>
        <taxon>Pseudomonadaceae</taxon>
        <taxon>Permianibacter</taxon>
    </lineage>
</organism>
<protein>
    <submittedName>
        <fullName evidence="2">Uncharacterized protein</fullName>
    </submittedName>
</protein>
<sequence length="72" mass="8483">MGKDRKQPEKETVVWTPNMPDRRLNDRRSGIDRRSINGRPLTVPDLRSTEERRGEDRRKVRLTITGRAIDVK</sequence>
<reference evidence="2 3" key="1">
    <citation type="submission" date="2019-03" db="EMBL/GenBank/DDBJ databases">
        <title>Genomic Encyclopedia of Type Strains, Phase IV (KMG-IV): sequencing the most valuable type-strain genomes for metagenomic binning, comparative biology and taxonomic classification.</title>
        <authorList>
            <person name="Goeker M."/>
        </authorList>
    </citation>
    <scope>NUCLEOTIDE SEQUENCE [LARGE SCALE GENOMIC DNA]</scope>
    <source>
        <strain evidence="2 3">DSM 103792</strain>
    </source>
</reference>
<dbReference type="OrthoDB" id="6199075at2"/>
<name>A0A4R6UVJ0_9GAMM</name>
<evidence type="ECO:0000313" key="2">
    <source>
        <dbReference type="EMBL" id="TDQ51241.1"/>
    </source>
</evidence>
<feature type="compositionally biased region" description="Basic and acidic residues" evidence="1">
    <location>
        <begin position="20"/>
        <end position="35"/>
    </location>
</feature>
<evidence type="ECO:0000256" key="1">
    <source>
        <dbReference type="SAM" id="MobiDB-lite"/>
    </source>
</evidence>
<proteinExistence type="predicted"/>
<keyword evidence="3" id="KW-1185">Reference proteome</keyword>
<dbReference type="EMBL" id="SNYM01000001">
    <property type="protein sequence ID" value="TDQ51241.1"/>
    <property type="molecule type" value="Genomic_DNA"/>
</dbReference>
<evidence type="ECO:0000313" key="3">
    <source>
        <dbReference type="Proteomes" id="UP000295375"/>
    </source>
</evidence>
<dbReference type="AlphaFoldDB" id="A0A4R6UVJ0"/>
<gene>
    <name evidence="2" type="ORF">EV696_101214</name>
</gene>
<dbReference type="Proteomes" id="UP000295375">
    <property type="component" value="Unassembled WGS sequence"/>
</dbReference>
<feature type="region of interest" description="Disordered" evidence="1">
    <location>
        <begin position="19"/>
        <end position="57"/>
    </location>
</feature>
<accession>A0A4R6UVJ0</accession>